<sequence length="113" mass="12741">MVYPSAERSGRLSEAFENLVLSWPNVQVDYRHGYATYCVGTRPFAVVDGMRLALTDLTAESRAALENGWFVDPFRGETGVMETWSTVCISPDELESLVPFVRRSYETAREVGR</sequence>
<dbReference type="Proteomes" id="UP000054387">
    <property type="component" value="Unassembled WGS sequence"/>
</dbReference>
<evidence type="ECO:0000313" key="1">
    <source>
        <dbReference type="EMBL" id="KTG10768.1"/>
    </source>
</evidence>
<accession>A0A0W1RBI2</accession>
<evidence type="ECO:0008006" key="3">
    <source>
        <dbReference type="Google" id="ProtNLM"/>
    </source>
</evidence>
<proteinExistence type="predicted"/>
<dbReference type="OrthoDB" id="287497at2157"/>
<protein>
    <recommendedName>
        <fullName evidence="3">TfoX N-terminal domain-containing protein</fullName>
    </recommendedName>
</protein>
<keyword evidence="2" id="KW-1185">Reference proteome</keyword>
<gene>
    <name evidence="1" type="ORF">AUR64_06145</name>
</gene>
<dbReference type="EMBL" id="LOPU01000016">
    <property type="protein sequence ID" value="KTG10768.1"/>
    <property type="molecule type" value="Genomic_DNA"/>
</dbReference>
<evidence type="ECO:0000313" key="2">
    <source>
        <dbReference type="Proteomes" id="UP000054387"/>
    </source>
</evidence>
<reference evidence="1 2" key="1">
    <citation type="submission" date="2015-12" db="EMBL/GenBank/DDBJ databases">
        <title>Haloprofundus marisrubri gen. nov., sp. nov., an extremely halophilic archaeon isolated from the Discovery deep brine-seawater interface in the Red Sea.</title>
        <authorList>
            <person name="Zhang G."/>
            <person name="Stingl U."/>
            <person name="Rashid M."/>
        </authorList>
    </citation>
    <scope>NUCLEOTIDE SEQUENCE [LARGE SCALE GENOMIC DNA]</scope>
    <source>
        <strain evidence="1 2">SB9</strain>
    </source>
</reference>
<comment type="caution">
    <text evidence="1">The sequence shown here is derived from an EMBL/GenBank/DDBJ whole genome shotgun (WGS) entry which is preliminary data.</text>
</comment>
<dbReference type="AlphaFoldDB" id="A0A0W1RBI2"/>
<organism evidence="1 2">
    <name type="scientific">Haloprofundus marisrubri</name>
    <dbReference type="NCBI Taxonomy" id="1514971"/>
    <lineage>
        <taxon>Archaea</taxon>
        <taxon>Methanobacteriati</taxon>
        <taxon>Methanobacteriota</taxon>
        <taxon>Stenosarchaea group</taxon>
        <taxon>Halobacteria</taxon>
        <taxon>Halobacteriales</taxon>
        <taxon>Haloferacaceae</taxon>
        <taxon>Haloprofundus</taxon>
    </lineage>
</organism>
<dbReference type="RefSeq" id="WP_058580566.1">
    <property type="nucleotide sequence ID" value="NZ_LOPU01000016.1"/>
</dbReference>
<name>A0A0W1RBI2_9EURY</name>